<evidence type="ECO:0000256" key="1">
    <source>
        <dbReference type="SAM" id="Phobius"/>
    </source>
</evidence>
<reference evidence="2 3" key="1">
    <citation type="submission" date="2024-01" db="EMBL/GenBank/DDBJ databases">
        <title>The genomes of 5 underutilized Papilionoideae crops provide insights into root nodulation and disease resistanc.</title>
        <authorList>
            <person name="Jiang F."/>
        </authorList>
    </citation>
    <scope>NUCLEOTIDE SEQUENCE [LARGE SCALE GENOMIC DNA]</scope>
    <source>
        <strain evidence="2">JINMINGXINNONG_FW02</strain>
        <tissue evidence="2">Leaves</tissue>
    </source>
</reference>
<gene>
    <name evidence="2" type="ORF">VNO80_03169</name>
</gene>
<proteinExistence type="predicted"/>
<sequence length="73" mass="9077">MIWCIYWYYTMQSAFFNRISVFIYFYYIHVTVVKLMITIYEYWCIQFMCLYISLFHLSLMTILLLAEALRTII</sequence>
<keyword evidence="3" id="KW-1185">Reference proteome</keyword>
<comment type="caution">
    <text evidence="2">The sequence shown here is derived from an EMBL/GenBank/DDBJ whole genome shotgun (WGS) entry which is preliminary data.</text>
</comment>
<evidence type="ECO:0000313" key="2">
    <source>
        <dbReference type="EMBL" id="KAK7377737.1"/>
    </source>
</evidence>
<feature type="transmembrane region" description="Helical" evidence="1">
    <location>
        <begin position="45"/>
        <end position="66"/>
    </location>
</feature>
<protein>
    <submittedName>
        <fullName evidence="2">Uncharacterized protein</fullName>
    </submittedName>
</protein>
<keyword evidence="1" id="KW-1133">Transmembrane helix</keyword>
<dbReference type="AlphaFoldDB" id="A0AAN9NVI2"/>
<organism evidence="2 3">
    <name type="scientific">Phaseolus coccineus</name>
    <name type="common">Scarlet runner bean</name>
    <name type="synonym">Phaseolus multiflorus</name>
    <dbReference type="NCBI Taxonomy" id="3886"/>
    <lineage>
        <taxon>Eukaryota</taxon>
        <taxon>Viridiplantae</taxon>
        <taxon>Streptophyta</taxon>
        <taxon>Embryophyta</taxon>
        <taxon>Tracheophyta</taxon>
        <taxon>Spermatophyta</taxon>
        <taxon>Magnoliopsida</taxon>
        <taxon>eudicotyledons</taxon>
        <taxon>Gunneridae</taxon>
        <taxon>Pentapetalae</taxon>
        <taxon>rosids</taxon>
        <taxon>fabids</taxon>
        <taxon>Fabales</taxon>
        <taxon>Fabaceae</taxon>
        <taxon>Papilionoideae</taxon>
        <taxon>50 kb inversion clade</taxon>
        <taxon>NPAAA clade</taxon>
        <taxon>indigoferoid/millettioid clade</taxon>
        <taxon>Phaseoleae</taxon>
        <taxon>Phaseolus</taxon>
    </lineage>
</organism>
<evidence type="ECO:0000313" key="3">
    <source>
        <dbReference type="Proteomes" id="UP001374584"/>
    </source>
</evidence>
<keyword evidence="1" id="KW-0472">Membrane</keyword>
<dbReference type="Proteomes" id="UP001374584">
    <property type="component" value="Unassembled WGS sequence"/>
</dbReference>
<keyword evidence="1" id="KW-0812">Transmembrane</keyword>
<accession>A0AAN9NVI2</accession>
<name>A0AAN9NVI2_PHACN</name>
<feature type="transmembrane region" description="Helical" evidence="1">
    <location>
        <begin position="21"/>
        <end position="39"/>
    </location>
</feature>
<dbReference type="EMBL" id="JAYMYR010000002">
    <property type="protein sequence ID" value="KAK7377737.1"/>
    <property type="molecule type" value="Genomic_DNA"/>
</dbReference>